<reference evidence="2" key="1">
    <citation type="submission" date="2011-02" db="EMBL/GenBank/DDBJ databases">
        <title>The complete genome of Planctomyces brasiliensis DSM 5305.</title>
        <authorList>
            <person name="Lucas S."/>
            <person name="Copeland A."/>
            <person name="Lapidus A."/>
            <person name="Bruce D."/>
            <person name="Goodwin L."/>
            <person name="Pitluck S."/>
            <person name="Kyrpides N."/>
            <person name="Mavromatis K."/>
            <person name="Pagani I."/>
            <person name="Ivanova N."/>
            <person name="Ovchinnikova G."/>
            <person name="Lu M."/>
            <person name="Detter J.C."/>
            <person name="Han C."/>
            <person name="Land M."/>
            <person name="Hauser L."/>
            <person name="Markowitz V."/>
            <person name="Cheng J.-F."/>
            <person name="Hugenholtz P."/>
            <person name="Woyke T."/>
            <person name="Wu D."/>
            <person name="Tindall B."/>
            <person name="Pomrenke H.G."/>
            <person name="Brambilla E."/>
            <person name="Klenk H.-P."/>
            <person name="Eisen J.A."/>
        </authorList>
    </citation>
    <scope>NUCLEOTIDE SEQUENCE [LARGE SCALE GENOMIC DNA]</scope>
    <source>
        <strain evidence="2">ATCC 49424 / DSM 5305 / JCM 21570 / NBRC 103401 / IFAM 1448</strain>
    </source>
</reference>
<dbReference type="EMBL" id="CP002546">
    <property type="protein sequence ID" value="ADY58926.1"/>
    <property type="molecule type" value="Genomic_DNA"/>
</dbReference>
<evidence type="ECO:0000313" key="2">
    <source>
        <dbReference type="Proteomes" id="UP000006860"/>
    </source>
</evidence>
<dbReference type="KEGG" id="pbs:Plabr_1314"/>
<proteinExistence type="predicted"/>
<protein>
    <submittedName>
        <fullName evidence="1">Uncharacterized protein</fullName>
    </submittedName>
</protein>
<keyword evidence="2" id="KW-1185">Reference proteome</keyword>
<organism evidence="1 2">
    <name type="scientific">Rubinisphaera brasiliensis (strain ATCC 49424 / DSM 5305 / JCM 21570 / IAM 15109 / NBRC 103401 / IFAM 1448)</name>
    <name type="common">Planctomyces brasiliensis</name>
    <dbReference type="NCBI Taxonomy" id="756272"/>
    <lineage>
        <taxon>Bacteria</taxon>
        <taxon>Pseudomonadati</taxon>
        <taxon>Planctomycetota</taxon>
        <taxon>Planctomycetia</taxon>
        <taxon>Planctomycetales</taxon>
        <taxon>Planctomycetaceae</taxon>
        <taxon>Rubinisphaera</taxon>
    </lineage>
</organism>
<dbReference type="Proteomes" id="UP000006860">
    <property type="component" value="Chromosome"/>
</dbReference>
<name>F0SNP0_RUBBR</name>
<gene>
    <name evidence="1" type="ordered locus">Plabr_1314</name>
</gene>
<dbReference type="AlphaFoldDB" id="F0SNP0"/>
<dbReference type="RefSeq" id="WP_013627658.1">
    <property type="nucleotide sequence ID" value="NC_015174.1"/>
</dbReference>
<sequence>MIVYHFTLIIEGQADLDESQEFATDDAIMGQCPDCTLFRSGGSLHLMFDREAASLEKALASAVRDVADAGGFQISRVVLDGNPEAWCHVS</sequence>
<evidence type="ECO:0000313" key="1">
    <source>
        <dbReference type="EMBL" id="ADY58926.1"/>
    </source>
</evidence>
<accession>F0SNP0</accession>
<dbReference type="HOGENOM" id="CLU_2438926_0_0_0"/>